<protein>
    <recommendedName>
        <fullName evidence="9">Peptidase S1 domain-containing protein</fullName>
    </recommendedName>
</protein>
<evidence type="ECO:0000256" key="1">
    <source>
        <dbReference type="ARBA" id="ARBA00007664"/>
    </source>
</evidence>
<dbReference type="Gene3D" id="2.40.10.10">
    <property type="entry name" value="Trypsin-like serine proteases"/>
    <property type="match status" value="1"/>
</dbReference>
<keyword evidence="5 8" id="KW-0720">Serine protease</keyword>
<keyword evidence="6" id="KW-0865">Zymogen</keyword>
<reference evidence="10" key="1">
    <citation type="submission" date="2022-03" db="EMBL/GenBank/DDBJ databases">
        <authorList>
            <person name="Tunstrom K."/>
        </authorList>
    </citation>
    <scope>NUCLEOTIDE SEQUENCE</scope>
</reference>
<dbReference type="SUPFAM" id="SSF50494">
    <property type="entry name" value="Trypsin-like serine proteases"/>
    <property type="match status" value="1"/>
</dbReference>
<accession>A0AAU9V4C0</accession>
<dbReference type="Pfam" id="PF00089">
    <property type="entry name" value="Trypsin"/>
    <property type="match status" value="1"/>
</dbReference>
<evidence type="ECO:0000256" key="7">
    <source>
        <dbReference type="ARBA" id="ARBA00023157"/>
    </source>
</evidence>
<gene>
    <name evidence="10" type="ORF">EEDITHA_LOCUS19869</name>
</gene>
<comment type="similarity">
    <text evidence="1">Belongs to the peptidase S1 family.</text>
</comment>
<evidence type="ECO:0000256" key="6">
    <source>
        <dbReference type="ARBA" id="ARBA00023145"/>
    </source>
</evidence>
<dbReference type="EMBL" id="CAKOGL010000028">
    <property type="protein sequence ID" value="CAH2105630.1"/>
    <property type="molecule type" value="Genomic_DNA"/>
</dbReference>
<dbReference type="PROSITE" id="PS50240">
    <property type="entry name" value="TRYPSIN_DOM"/>
    <property type="match status" value="1"/>
</dbReference>
<dbReference type="AlphaFoldDB" id="A0AAU9V4C0"/>
<evidence type="ECO:0000259" key="9">
    <source>
        <dbReference type="PROSITE" id="PS50240"/>
    </source>
</evidence>
<evidence type="ECO:0000313" key="11">
    <source>
        <dbReference type="Proteomes" id="UP001153954"/>
    </source>
</evidence>
<dbReference type="SMART" id="SM00020">
    <property type="entry name" value="Tryp_SPc"/>
    <property type="match status" value="1"/>
</dbReference>
<evidence type="ECO:0000256" key="8">
    <source>
        <dbReference type="RuleBase" id="RU363034"/>
    </source>
</evidence>
<dbReference type="InterPro" id="IPR001254">
    <property type="entry name" value="Trypsin_dom"/>
</dbReference>
<dbReference type="PANTHER" id="PTHR24276:SF91">
    <property type="entry name" value="AT26814P-RELATED"/>
    <property type="match status" value="1"/>
</dbReference>
<keyword evidence="2 8" id="KW-0645">Protease</keyword>
<evidence type="ECO:0000256" key="3">
    <source>
        <dbReference type="ARBA" id="ARBA00022729"/>
    </source>
</evidence>
<dbReference type="PANTHER" id="PTHR24276">
    <property type="entry name" value="POLYSERASE-RELATED"/>
    <property type="match status" value="1"/>
</dbReference>
<sequence length="275" mass="29954">MYIQRYSDSAIYDFSQNEWFICDIIAFSFSTPFPTTELDQSNRIVNGFEINISEVPYHAMLWRESTVGLSYTCGAAIITSNVLLTAAHCVKSFESIPSSFRVIVGTSYRLSGGDSYKVSKLYVHENYSPLTLEHDIAVLVTSKKIKFGKNVDAISIAKPNINIPPGISALVSGFGTTSYQGSVPGTLLAAWVNIVSQQECSQAYRQLAMITSGMICASANNPPRDACRGDSGGPLATDNTLIGIVSWGEGCANITYPGVYTRVSNYYSWIINKLG</sequence>
<dbReference type="GO" id="GO:0006508">
    <property type="term" value="P:proteolysis"/>
    <property type="evidence" value="ECO:0007669"/>
    <property type="project" value="UniProtKB-KW"/>
</dbReference>
<dbReference type="FunFam" id="2.40.10.10:FF:000077">
    <property type="entry name" value="Predicted protein"/>
    <property type="match status" value="1"/>
</dbReference>
<dbReference type="CDD" id="cd00190">
    <property type="entry name" value="Tryp_SPc"/>
    <property type="match status" value="1"/>
</dbReference>
<evidence type="ECO:0000256" key="2">
    <source>
        <dbReference type="ARBA" id="ARBA00022670"/>
    </source>
</evidence>
<comment type="caution">
    <text evidence="10">The sequence shown here is derived from an EMBL/GenBank/DDBJ whole genome shotgun (WGS) entry which is preliminary data.</text>
</comment>
<keyword evidence="4 8" id="KW-0378">Hydrolase</keyword>
<name>A0AAU9V4C0_EUPED</name>
<dbReference type="PRINTS" id="PR00722">
    <property type="entry name" value="CHYMOTRYPSIN"/>
</dbReference>
<evidence type="ECO:0000256" key="5">
    <source>
        <dbReference type="ARBA" id="ARBA00022825"/>
    </source>
</evidence>
<dbReference type="InterPro" id="IPR009003">
    <property type="entry name" value="Peptidase_S1_PA"/>
</dbReference>
<keyword evidence="11" id="KW-1185">Reference proteome</keyword>
<keyword evidence="3" id="KW-0732">Signal</keyword>
<dbReference type="PROSITE" id="PS00135">
    <property type="entry name" value="TRYPSIN_SER"/>
    <property type="match status" value="1"/>
</dbReference>
<organism evidence="10 11">
    <name type="scientific">Euphydryas editha</name>
    <name type="common">Edith's checkerspot</name>
    <dbReference type="NCBI Taxonomy" id="104508"/>
    <lineage>
        <taxon>Eukaryota</taxon>
        <taxon>Metazoa</taxon>
        <taxon>Ecdysozoa</taxon>
        <taxon>Arthropoda</taxon>
        <taxon>Hexapoda</taxon>
        <taxon>Insecta</taxon>
        <taxon>Pterygota</taxon>
        <taxon>Neoptera</taxon>
        <taxon>Endopterygota</taxon>
        <taxon>Lepidoptera</taxon>
        <taxon>Glossata</taxon>
        <taxon>Ditrysia</taxon>
        <taxon>Papilionoidea</taxon>
        <taxon>Nymphalidae</taxon>
        <taxon>Nymphalinae</taxon>
        <taxon>Euphydryas</taxon>
    </lineage>
</organism>
<dbReference type="InterPro" id="IPR050430">
    <property type="entry name" value="Peptidase_S1"/>
</dbReference>
<evidence type="ECO:0000256" key="4">
    <source>
        <dbReference type="ARBA" id="ARBA00022801"/>
    </source>
</evidence>
<dbReference type="InterPro" id="IPR033116">
    <property type="entry name" value="TRYPSIN_SER"/>
</dbReference>
<keyword evidence="7" id="KW-1015">Disulfide bond</keyword>
<dbReference type="Proteomes" id="UP001153954">
    <property type="component" value="Unassembled WGS sequence"/>
</dbReference>
<dbReference type="InterPro" id="IPR001314">
    <property type="entry name" value="Peptidase_S1A"/>
</dbReference>
<dbReference type="PROSITE" id="PS00134">
    <property type="entry name" value="TRYPSIN_HIS"/>
    <property type="match status" value="1"/>
</dbReference>
<dbReference type="GO" id="GO:0004252">
    <property type="term" value="F:serine-type endopeptidase activity"/>
    <property type="evidence" value="ECO:0007669"/>
    <property type="project" value="InterPro"/>
</dbReference>
<dbReference type="InterPro" id="IPR043504">
    <property type="entry name" value="Peptidase_S1_PA_chymotrypsin"/>
</dbReference>
<proteinExistence type="inferred from homology"/>
<evidence type="ECO:0000313" key="10">
    <source>
        <dbReference type="EMBL" id="CAH2105630.1"/>
    </source>
</evidence>
<feature type="domain" description="Peptidase S1" evidence="9">
    <location>
        <begin position="44"/>
        <end position="275"/>
    </location>
</feature>
<dbReference type="InterPro" id="IPR018114">
    <property type="entry name" value="TRYPSIN_HIS"/>
</dbReference>